<sequence length="280" mass="33283">MRFDGFDAFAESPVFNNIIKKEASKLNIAFVCFYGSRNYNLETDKSDYDFFIIYYPVFENFFTHNFTRFSVIEKDYDYFITPFHEYFRHAMNGNIKFIEPLICGTFKSGIKDSERFFETLKLTEKIKNFILINFEKNFDAVLGIIKNKKINVEKDNYTSNTLKYKDLYGYDIKEAINSLRLSYLLENYIKTGEFSFIVKRNYVYEEFENYMNEINAGNISKKHYLDIINKKIKDLEDLRQVSISKEESVKSQLIAAKREIENDIMNICKTEACFEIEKNV</sequence>
<dbReference type="AlphaFoldDB" id="A0A520XAU7"/>
<reference evidence="1 2" key="1">
    <citation type="submission" date="2019-01" db="EMBL/GenBank/DDBJ databases">
        <title>Insights into ecological role of a new deltaproteobacterial order Candidatus Sinidesulfobacterales (Sva0485) by metagenomics and metatranscriptomics.</title>
        <authorList>
            <person name="Tan S."/>
            <person name="Liu J."/>
            <person name="Fang Y."/>
            <person name="Hedlund B."/>
            <person name="Lian Z.-H."/>
            <person name="Huang L.-Y."/>
            <person name="Li J.-T."/>
            <person name="Huang L.-N."/>
            <person name="Li W.-J."/>
            <person name="Jiang H.-C."/>
            <person name="Dong H.-L."/>
            <person name="Shu W.-S."/>
        </authorList>
    </citation>
    <scope>NUCLEOTIDE SEQUENCE [LARGE SCALE GENOMIC DNA]</scope>
    <source>
        <strain evidence="1">AP4</strain>
    </source>
</reference>
<evidence type="ECO:0000313" key="1">
    <source>
        <dbReference type="EMBL" id="RZV38252.1"/>
    </source>
</evidence>
<evidence type="ECO:0000313" key="2">
    <source>
        <dbReference type="Proteomes" id="UP000322454"/>
    </source>
</evidence>
<organism evidence="1 2">
    <name type="scientific">Candidatus Acidulodesulfobacterium acidiphilum</name>
    <dbReference type="NCBI Taxonomy" id="2597224"/>
    <lineage>
        <taxon>Bacteria</taxon>
        <taxon>Deltaproteobacteria</taxon>
        <taxon>Candidatus Acidulodesulfobacterales</taxon>
        <taxon>Candidatus Acidulodesulfobacterium</taxon>
    </lineage>
</organism>
<proteinExistence type="predicted"/>
<protein>
    <recommendedName>
        <fullName evidence="3">Nucleotidyltransferase domain-containing protein</fullName>
    </recommendedName>
</protein>
<dbReference type="EMBL" id="SHMQ01000021">
    <property type="protein sequence ID" value="RZV38252.1"/>
    <property type="molecule type" value="Genomic_DNA"/>
</dbReference>
<comment type="caution">
    <text evidence="1">The sequence shown here is derived from an EMBL/GenBank/DDBJ whole genome shotgun (WGS) entry which is preliminary data.</text>
</comment>
<name>A0A520XAU7_9DELT</name>
<dbReference type="Proteomes" id="UP000322454">
    <property type="component" value="Unassembled WGS sequence"/>
</dbReference>
<accession>A0A520XAU7</accession>
<evidence type="ECO:0008006" key="3">
    <source>
        <dbReference type="Google" id="ProtNLM"/>
    </source>
</evidence>
<gene>
    <name evidence="1" type="ORF">EVJ48_07370</name>
</gene>